<dbReference type="KEGG" id="dfd:Desfe_1248"/>
<gene>
    <name evidence="4" type="ORF">Desfe_1248</name>
</gene>
<name>I3XT43_DESAM</name>
<dbReference type="InterPro" id="IPR027417">
    <property type="entry name" value="P-loop_NTPase"/>
</dbReference>
<evidence type="ECO:0000256" key="2">
    <source>
        <dbReference type="ARBA" id="ARBA00022840"/>
    </source>
</evidence>
<dbReference type="GO" id="GO:0022857">
    <property type="term" value="F:transmembrane transporter activity"/>
    <property type="evidence" value="ECO:0007669"/>
    <property type="project" value="TreeGrafter"/>
</dbReference>
<feature type="domain" description="ABC transporter" evidence="3">
    <location>
        <begin position="3"/>
        <end position="217"/>
    </location>
</feature>
<sequence>MVLKLVDVYKYIGGDVILNRAGLEVGEGEIIVVKGRSGVGKTTLAKIASLLVKPDRGSVYFMGRDVTSINDHERSLIRLSKIGYIDQEYRLLPRLRVYENIELPLALLGYPREARWKIIMKVMELLEIKGLENRFPHELSGGQRQRVAIARALVKKPALIVADEPFSNLDEYSAERVLGVFKEMAKDGTAILITTTEMEAEYGATRYYVLKGGRLYVD</sequence>
<dbReference type="GO" id="GO:0016887">
    <property type="term" value="F:ATP hydrolysis activity"/>
    <property type="evidence" value="ECO:0007669"/>
    <property type="project" value="InterPro"/>
</dbReference>
<dbReference type="AlphaFoldDB" id="I3XT43"/>
<accession>I3XT43</accession>
<evidence type="ECO:0000259" key="3">
    <source>
        <dbReference type="PROSITE" id="PS50893"/>
    </source>
</evidence>
<dbReference type="InterPro" id="IPR003593">
    <property type="entry name" value="AAA+_ATPase"/>
</dbReference>
<dbReference type="InterPro" id="IPR017871">
    <property type="entry name" value="ABC_transporter-like_CS"/>
</dbReference>
<dbReference type="Gene3D" id="3.40.50.300">
    <property type="entry name" value="P-loop containing nucleotide triphosphate hydrolases"/>
    <property type="match status" value="1"/>
</dbReference>
<keyword evidence="5" id="KW-1185">Reference proteome</keyword>
<reference evidence="4 5" key="1">
    <citation type="journal article" date="2012" name="J. Bacteriol.">
        <title>Complete Genome Sequence of Desulfurococcus fermentans, a Hyperthermophilic Cellulolytic Crenarchaeon Isolated from a Freshwater Hot Spring in Kamchatka, Russia.</title>
        <authorList>
            <person name="Susanti D."/>
            <person name="Johnson E.F."/>
            <person name="Rodriguez J.R."/>
            <person name="Anderson I."/>
            <person name="Perevalova A.A."/>
            <person name="Kyrpides N."/>
            <person name="Lucas S."/>
            <person name="Han J."/>
            <person name="Lapidus A."/>
            <person name="Cheng J.F."/>
            <person name="Goodwin L."/>
            <person name="Pitluck S."/>
            <person name="Mavrommatis K."/>
            <person name="Peters L."/>
            <person name="Land M.L."/>
            <person name="Hauser L."/>
            <person name="Gopalan V."/>
            <person name="Chan P.P."/>
            <person name="Lowe T.M."/>
            <person name="Atomi H."/>
            <person name="Bonch-Osmolovskaya E.A."/>
            <person name="Woyke T."/>
            <person name="Mukhopadhyay B."/>
        </authorList>
    </citation>
    <scope>NUCLEOTIDE SEQUENCE [LARGE SCALE GENOMIC DNA]</scope>
    <source>
        <strain evidence="4 5">DSM 16532</strain>
    </source>
</reference>
<dbReference type="InterPro" id="IPR015854">
    <property type="entry name" value="ABC_transpr_LolD-like"/>
</dbReference>
<evidence type="ECO:0000256" key="1">
    <source>
        <dbReference type="ARBA" id="ARBA00022741"/>
    </source>
</evidence>
<dbReference type="HOGENOM" id="CLU_000604_1_22_2"/>
<dbReference type="EMBL" id="CP003321">
    <property type="protein sequence ID" value="AFL67117.1"/>
    <property type="molecule type" value="Genomic_DNA"/>
</dbReference>
<dbReference type="GO" id="GO:0005886">
    <property type="term" value="C:plasma membrane"/>
    <property type="evidence" value="ECO:0007669"/>
    <property type="project" value="TreeGrafter"/>
</dbReference>
<dbReference type="eggNOG" id="arCOG00922">
    <property type="taxonomic scope" value="Archaea"/>
</dbReference>
<dbReference type="Pfam" id="PF00005">
    <property type="entry name" value="ABC_tran"/>
    <property type="match status" value="1"/>
</dbReference>
<dbReference type="PROSITE" id="PS50893">
    <property type="entry name" value="ABC_TRANSPORTER_2"/>
    <property type="match status" value="1"/>
</dbReference>
<organism evidence="4 5">
    <name type="scientific">Desulfurococcus amylolyticus DSM 16532</name>
    <dbReference type="NCBI Taxonomy" id="768672"/>
    <lineage>
        <taxon>Archaea</taxon>
        <taxon>Thermoproteota</taxon>
        <taxon>Thermoprotei</taxon>
        <taxon>Desulfurococcales</taxon>
        <taxon>Desulfurococcaceae</taxon>
        <taxon>Desulfurococcus</taxon>
    </lineage>
</organism>
<keyword evidence="2" id="KW-0067">ATP-binding</keyword>
<proteinExistence type="predicted"/>
<dbReference type="SUPFAM" id="SSF52540">
    <property type="entry name" value="P-loop containing nucleoside triphosphate hydrolases"/>
    <property type="match status" value="1"/>
</dbReference>
<dbReference type="PROSITE" id="PS00211">
    <property type="entry name" value="ABC_TRANSPORTER_1"/>
    <property type="match status" value="1"/>
</dbReference>
<dbReference type="GO" id="GO:0005524">
    <property type="term" value="F:ATP binding"/>
    <property type="evidence" value="ECO:0007669"/>
    <property type="project" value="UniProtKB-KW"/>
</dbReference>
<keyword evidence="1" id="KW-0547">Nucleotide-binding</keyword>
<dbReference type="PANTHER" id="PTHR24220">
    <property type="entry name" value="IMPORT ATP-BINDING PROTEIN"/>
    <property type="match status" value="1"/>
</dbReference>
<dbReference type="SMART" id="SM00382">
    <property type="entry name" value="AAA"/>
    <property type="match status" value="1"/>
</dbReference>
<dbReference type="Proteomes" id="UP000006175">
    <property type="component" value="Chromosome"/>
</dbReference>
<dbReference type="InterPro" id="IPR003439">
    <property type="entry name" value="ABC_transporter-like_ATP-bd"/>
</dbReference>
<evidence type="ECO:0000313" key="4">
    <source>
        <dbReference type="EMBL" id="AFL67117.1"/>
    </source>
</evidence>
<protein>
    <submittedName>
        <fullName evidence="4">ABC transporter related protein</fullName>
    </submittedName>
</protein>
<evidence type="ECO:0000313" key="5">
    <source>
        <dbReference type="Proteomes" id="UP000006175"/>
    </source>
</evidence>